<feature type="domain" description="RNA polymerase sigma-70 region 2" evidence="7">
    <location>
        <begin position="50"/>
        <end position="115"/>
    </location>
</feature>
<protein>
    <submittedName>
        <fullName evidence="9">RNA polymerase sigma factor</fullName>
    </submittedName>
</protein>
<evidence type="ECO:0000256" key="5">
    <source>
        <dbReference type="ARBA" id="ARBA00023163"/>
    </source>
</evidence>
<evidence type="ECO:0000256" key="2">
    <source>
        <dbReference type="ARBA" id="ARBA00023015"/>
    </source>
</evidence>
<organism evidence="9 10">
    <name type="scientific">Yinghuangia soli</name>
    <dbReference type="NCBI Taxonomy" id="2908204"/>
    <lineage>
        <taxon>Bacteria</taxon>
        <taxon>Bacillati</taxon>
        <taxon>Actinomycetota</taxon>
        <taxon>Actinomycetes</taxon>
        <taxon>Kitasatosporales</taxon>
        <taxon>Streptomycetaceae</taxon>
        <taxon>Yinghuangia</taxon>
    </lineage>
</organism>
<dbReference type="GO" id="GO:0003677">
    <property type="term" value="F:DNA binding"/>
    <property type="evidence" value="ECO:0007669"/>
    <property type="project" value="UniProtKB-KW"/>
</dbReference>
<dbReference type="Gene3D" id="1.10.10.10">
    <property type="entry name" value="Winged helix-like DNA-binding domain superfamily/Winged helix DNA-binding domain"/>
    <property type="match status" value="1"/>
</dbReference>
<dbReference type="Proteomes" id="UP001165378">
    <property type="component" value="Unassembled WGS sequence"/>
</dbReference>
<keyword evidence="5" id="KW-0804">Transcription</keyword>
<dbReference type="PANTHER" id="PTHR43133">
    <property type="entry name" value="RNA POLYMERASE ECF-TYPE SIGMA FACTO"/>
    <property type="match status" value="1"/>
</dbReference>
<proteinExistence type="inferred from homology"/>
<evidence type="ECO:0000259" key="7">
    <source>
        <dbReference type="Pfam" id="PF04542"/>
    </source>
</evidence>
<dbReference type="InterPro" id="IPR039425">
    <property type="entry name" value="RNA_pol_sigma-70-like"/>
</dbReference>
<keyword evidence="3" id="KW-0731">Sigma factor</keyword>
<dbReference type="InterPro" id="IPR013325">
    <property type="entry name" value="RNA_pol_sigma_r2"/>
</dbReference>
<dbReference type="AlphaFoldDB" id="A0AA41TXV4"/>
<dbReference type="InterPro" id="IPR013324">
    <property type="entry name" value="RNA_pol_sigma_r3/r4-like"/>
</dbReference>
<comment type="similarity">
    <text evidence="1">Belongs to the sigma-70 factor family. ECF subfamily.</text>
</comment>
<dbReference type="InterPro" id="IPR036388">
    <property type="entry name" value="WH-like_DNA-bd_sf"/>
</dbReference>
<dbReference type="InterPro" id="IPR013249">
    <property type="entry name" value="RNA_pol_sigma70_r4_t2"/>
</dbReference>
<dbReference type="InterPro" id="IPR014284">
    <property type="entry name" value="RNA_pol_sigma-70_dom"/>
</dbReference>
<name>A0AA41TXV4_9ACTN</name>
<dbReference type="Pfam" id="PF04542">
    <property type="entry name" value="Sigma70_r2"/>
    <property type="match status" value="1"/>
</dbReference>
<evidence type="ECO:0000256" key="1">
    <source>
        <dbReference type="ARBA" id="ARBA00010641"/>
    </source>
</evidence>
<evidence type="ECO:0000313" key="9">
    <source>
        <dbReference type="EMBL" id="MCF2527218.1"/>
    </source>
</evidence>
<dbReference type="EMBL" id="JAKFHA010000003">
    <property type="protein sequence ID" value="MCF2527218.1"/>
    <property type="molecule type" value="Genomic_DNA"/>
</dbReference>
<evidence type="ECO:0000313" key="10">
    <source>
        <dbReference type="Proteomes" id="UP001165378"/>
    </source>
</evidence>
<dbReference type="CDD" id="cd06171">
    <property type="entry name" value="Sigma70_r4"/>
    <property type="match status" value="1"/>
</dbReference>
<keyword evidence="2" id="KW-0805">Transcription regulation</keyword>
<dbReference type="RefSeq" id="WP_235051358.1">
    <property type="nucleotide sequence ID" value="NZ_JAKFHA010000003.1"/>
</dbReference>
<keyword evidence="4" id="KW-0238">DNA-binding</keyword>
<accession>A0AA41TXV4</accession>
<dbReference type="InterPro" id="IPR007627">
    <property type="entry name" value="RNA_pol_sigma70_r2"/>
</dbReference>
<dbReference type="GO" id="GO:0006352">
    <property type="term" value="P:DNA-templated transcription initiation"/>
    <property type="evidence" value="ECO:0007669"/>
    <property type="project" value="InterPro"/>
</dbReference>
<evidence type="ECO:0000256" key="3">
    <source>
        <dbReference type="ARBA" id="ARBA00023082"/>
    </source>
</evidence>
<dbReference type="Pfam" id="PF08281">
    <property type="entry name" value="Sigma70_r4_2"/>
    <property type="match status" value="1"/>
</dbReference>
<feature type="region of interest" description="Disordered" evidence="6">
    <location>
        <begin position="1"/>
        <end position="28"/>
    </location>
</feature>
<dbReference type="SUPFAM" id="SSF88946">
    <property type="entry name" value="Sigma2 domain of RNA polymerase sigma factors"/>
    <property type="match status" value="1"/>
</dbReference>
<evidence type="ECO:0000256" key="6">
    <source>
        <dbReference type="SAM" id="MobiDB-lite"/>
    </source>
</evidence>
<feature type="domain" description="RNA polymerase sigma factor 70 region 4 type 2" evidence="8">
    <location>
        <begin position="147"/>
        <end position="199"/>
    </location>
</feature>
<keyword evidence="10" id="KW-1185">Reference proteome</keyword>
<evidence type="ECO:0000256" key="4">
    <source>
        <dbReference type="ARBA" id="ARBA00023125"/>
    </source>
</evidence>
<gene>
    <name evidence="9" type="ORF">LZ495_08330</name>
</gene>
<reference evidence="9" key="1">
    <citation type="submission" date="2022-01" db="EMBL/GenBank/DDBJ databases">
        <title>Genome-Based Taxonomic Classification of the Phylum Actinobacteria.</title>
        <authorList>
            <person name="Gao Y."/>
        </authorList>
    </citation>
    <scope>NUCLEOTIDE SEQUENCE</scope>
    <source>
        <strain evidence="9">KLBMP 8922</strain>
    </source>
</reference>
<comment type="caution">
    <text evidence="9">The sequence shown here is derived from an EMBL/GenBank/DDBJ whole genome shotgun (WGS) entry which is preliminary data.</text>
</comment>
<dbReference type="NCBIfam" id="TIGR02937">
    <property type="entry name" value="sigma70-ECF"/>
    <property type="match status" value="1"/>
</dbReference>
<feature type="region of interest" description="Disordered" evidence="6">
    <location>
        <begin position="120"/>
        <end position="141"/>
    </location>
</feature>
<evidence type="ECO:0000259" key="8">
    <source>
        <dbReference type="Pfam" id="PF08281"/>
    </source>
</evidence>
<dbReference type="PANTHER" id="PTHR43133:SF8">
    <property type="entry name" value="RNA POLYMERASE SIGMA FACTOR HI_1459-RELATED"/>
    <property type="match status" value="1"/>
</dbReference>
<dbReference type="Gene3D" id="1.10.1740.10">
    <property type="match status" value="1"/>
</dbReference>
<dbReference type="GO" id="GO:0016987">
    <property type="term" value="F:sigma factor activity"/>
    <property type="evidence" value="ECO:0007669"/>
    <property type="project" value="UniProtKB-KW"/>
</dbReference>
<sequence>MHGYAPDALPPGGAPGTDGQAADSAADSATPEALLVTRAAEGDDAAFGVLVRGHAPQLLALATRLLGSAVEAEDAVQDALVTAWRRLPEFRREAAFGTWLFRITTNRCLNLLRARPATRPLEAAPEPRMADPALDPPRAAESAASGRALNEALDALTADQRACWVLRELHGMSYEEIADVVGIAEPAVRGRLFRARRSLMEAMQAWR</sequence>
<dbReference type="SUPFAM" id="SSF88659">
    <property type="entry name" value="Sigma3 and sigma4 domains of RNA polymerase sigma factors"/>
    <property type="match status" value="1"/>
</dbReference>